<proteinExistence type="predicted"/>
<feature type="transmembrane region" description="Helical" evidence="6">
    <location>
        <begin position="669"/>
        <end position="696"/>
    </location>
</feature>
<evidence type="ECO:0000256" key="2">
    <source>
        <dbReference type="ARBA" id="ARBA00022475"/>
    </source>
</evidence>
<feature type="transmembrane region" description="Helical" evidence="6">
    <location>
        <begin position="374"/>
        <end position="401"/>
    </location>
</feature>
<dbReference type="RefSeq" id="WP_009194331.1">
    <property type="nucleotide sequence ID" value="NZ_AODQ01000014.1"/>
</dbReference>
<evidence type="ECO:0000256" key="1">
    <source>
        <dbReference type="ARBA" id="ARBA00004651"/>
    </source>
</evidence>
<feature type="transmembrane region" description="Helical" evidence="6">
    <location>
        <begin position="422"/>
        <end position="442"/>
    </location>
</feature>
<dbReference type="PANTHER" id="PTHR30572">
    <property type="entry name" value="MEMBRANE COMPONENT OF TRANSPORTER-RELATED"/>
    <property type="match status" value="1"/>
</dbReference>
<reference evidence="9 10" key="1">
    <citation type="journal article" date="2013" name="Genome Announc.">
        <title>Draft Genome Sequence of Cesiribacter andamanensis Strain AMV16T, Isolated from a Soil Sample from a Mud Volcano in the Andaman Islands, India.</title>
        <authorList>
            <person name="Shivaji S."/>
            <person name="Ara S."/>
            <person name="Begum Z."/>
            <person name="Srinivas T.N."/>
            <person name="Singh A."/>
            <person name="Kumar Pinnaka A."/>
        </authorList>
    </citation>
    <scope>NUCLEOTIDE SEQUENCE [LARGE SCALE GENOMIC DNA]</scope>
    <source>
        <strain evidence="9 10">AMV16</strain>
    </source>
</reference>
<dbReference type="OrthoDB" id="5933722at2"/>
<accession>M7N9L4</accession>
<dbReference type="PROSITE" id="PS51257">
    <property type="entry name" value="PROKAR_LIPOPROTEIN"/>
    <property type="match status" value="1"/>
</dbReference>
<keyword evidence="9" id="KW-0067">ATP-binding</keyword>
<evidence type="ECO:0000256" key="4">
    <source>
        <dbReference type="ARBA" id="ARBA00022989"/>
    </source>
</evidence>
<evidence type="ECO:0000256" key="6">
    <source>
        <dbReference type="SAM" id="Phobius"/>
    </source>
</evidence>
<dbReference type="Proteomes" id="UP000011910">
    <property type="component" value="Unassembled WGS sequence"/>
</dbReference>
<comment type="caution">
    <text evidence="9">The sequence shown here is derived from an EMBL/GenBank/DDBJ whole genome shotgun (WGS) entry which is preliminary data.</text>
</comment>
<keyword evidence="4 6" id="KW-1133">Transmembrane helix</keyword>
<dbReference type="InterPro" id="IPR050250">
    <property type="entry name" value="Macrolide_Exporter_MacB"/>
</dbReference>
<keyword evidence="10" id="KW-1185">Reference proteome</keyword>
<protein>
    <submittedName>
        <fullName evidence="9">Macrolide transporter ATP-binding /permease protein</fullName>
    </submittedName>
</protein>
<sequence length="795" mass="87551">MIRTYIKIALRHLQKHTLYAGINLLGLAIGLSGCILIGLYIWHELSYDRFHEKAHRLVRVTWAYHFEDAENQTASTGTRVGPEFTRRFPEVEAYVRLLKYPRVLAVGDKMFEEKRFLYADSAFFGLFSFPLLEGNPATVLDAPEKLVITQSAAKKYFGSQHPIGRSITVGGTKEFMITGIAADAPANSQIQFDFVGSFTTLNAAREEKWSEANYLTFLQLHSPEAIGPLQAKIRAYSEQVGREELQLSGNNYMTYQLEPITEVHLYSPLDGFEPNSSITYIWVLAAVALLILLVACVNYTNLSTAQAAGRSAEIGMRKVMGASRRDIFFQFISEAFLLSLLAVAVALFLSFVLLPSFNQLAGRQLEQELLFQPLTLLLLLGLCAVVAMLAGAYPAMVLSGSKVIGILKKGFTFTGQAGLRKGLIVFQFVISIFLLIATAIILQQLSFIQNKALGYSKEHVLELPIDAKMSENYDALRDALENLPGVRSVAGAYEAPTHIGWSDGLTALESGKRISINAMPADEHLVKTLNLSLLAGEDFTQRDIQLADPALQGDNIQYTYMLNEAAVRALGWTPQQAIGKRVAKGREGIVRAVVQDFHFRSLHEPIGPLAIFMDKRLAGSFFVKIDGRDVPATLARLQGVWGARVAHRPFDYKFLDDSYTALYKAEQSIAGVFTTFATVAILLACLGLFALTAYAMVQRTKEIGIRKVLGATVADILALVSLDFIKLVLLAIAIAIPLAYGATSKWLEGFSYKIGLAWWVFGLAGLVTLLIAVLTVCLQALKTARANPVKNLRSE</sequence>
<dbReference type="PANTHER" id="PTHR30572:SF18">
    <property type="entry name" value="ABC-TYPE MACROLIDE FAMILY EXPORT SYSTEM PERMEASE COMPONENT 2"/>
    <property type="match status" value="1"/>
</dbReference>
<dbReference type="GO" id="GO:0005524">
    <property type="term" value="F:ATP binding"/>
    <property type="evidence" value="ECO:0007669"/>
    <property type="project" value="UniProtKB-KW"/>
</dbReference>
<organism evidence="9 10">
    <name type="scientific">Cesiribacter andamanensis AMV16</name>
    <dbReference type="NCBI Taxonomy" id="1279009"/>
    <lineage>
        <taxon>Bacteria</taxon>
        <taxon>Pseudomonadati</taxon>
        <taxon>Bacteroidota</taxon>
        <taxon>Cytophagia</taxon>
        <taxon>Cytophagales</taxon>
        <taxon>Cesiribacteraceae</taxon>
        <taxon>Cesiribacter</taxon>
    </lineage>
</organism>
<dbReference type="GO" id="GO:0005886">
    <property type="term" value="C:plasma membrane"/>
    <property type="evidence" value="ECO:0007669"/>
    <property type="project" value="UniProtKB-SubCell"/>
</dbReference>
<dbReference type="InterPro" id="IPR025857">
    <property type="entry name" value="MacB_PCD"/>
</dbReference>
<comment type="subcellular location">
    <subcellularLocation>
        <location evidence="1">Cell membrane</location>
        <topology evidence="1">Multi-pass membrane protein</topology>
    </subcellularLocation>
</comment>
<evidence type="ECO:0000256" key="5">
    <source>
        <dbReference type="ARBA" id="ARBA00023136"/>
    </source>
</evidence>
<keyword evidence="9" id="KW-0547">Nucleotide-binding</keyword>
<dbReference type="AlphaFoldDB" id="M7N9L4"/>
<name>M7N9L4_9BACT</name>
<dbReference type="InterPro" id="IPR003838">
    <property type="entry name" value="ABC3_permease_C"/>
</dbReference>
<dbReference type="Pfam" id="PF12704">
    <property type="entry name" value="MacB_PCD"/>
    <property type="match status" value="1"/>
</dbReference>
<feature type="domain" description="MacB-like periplasmic core" evidence="8">
    <location>
        <begin position="21"/>
        <end position="235"/>
    </location>
</feature>
<evidence type="ECO:0000313" key="10">
    <source>
        <dbReference type="Proteomes" id="UP000011910"/>
    </source>
</evidence>
<evidence type="ECO:0000256" key="3">
    <source>
        <dbReference type="ARBA" id="ARBA00022692"/>
    </source>
</evidence>
<feature type="domain" description="ABC3 transporter permease C-terminal" evidence="7">
    <location>
        <begin position="675"/>
        <end position="788"/>
    </location>
</feature>
<feature type="transmembrane region" description="Helical" evidence="6">
    <location>
        <begin position="280"/>
        <end position="300"/>
    </location>
</feature>
<feature type="domain" description="ABC3 transporter permease C-terminal" evidence="7">
    <location>
        <begin position="286"/>
        <end position="399"/>
    </location>
</feature>
<evidence type="ECO:0000313" key="9">
    <source>
        <dbReference type="EMBL" id="EMR03962.1"/>
    </source>
</evidence>
<keyword evidence="2" id="KW-1003">Cell membrane</keyword>
<keyword evidence="3 6" id="KW-0812">Transmembrane</keyword>
<gene>
    <name evidence="9" type="ORF">ADICEAN_00929</name>
</gene>
<evidence type="ECO:0000259" key="8">
    <source>
        <dbReference type="Pfam" id="PF12704"/>
    </source>
</evidence>
<feature type="transmembrane region" description="Helical" evidence="6">
    <location>
        <begin position="708"/>
        <end position="736"/>
    </location>
</feature>
<dbReference type="GO" id="GO:0022857">
    <property type="term" value="F:transmembrane transporter activity"/>
    <property type="evidence" value="ECO:0007669"/>
    <property type="project" value="TreeGrafter"/>
</dbReference>
<feature type="transmembrane region" description="Helical" evidence="6">
    <location>
        <begin position="756"/>
        <end position="781"/>
    </location>
</feature>
<evidence type="ECO:0000259" key="7">
    <source>
        <dbReference type="Pfam" id="PF02687"/>
    </source>
</evidence>
<keyword evidence="5 6" id="KW-0472">Membrane</keyword>
<feature type="transmembrane region" description="Helical" evidence="6">
    <location>
        <begin position="327"/>
        <end position="354"/>
    </location>
</feature>
<feature type="transmembrane region" description="Helical" evidence="6">
    <location>
        <begin position="21"/>
        <end position="42"/>
    </location>
</feature>
<dbReference type="eggNOG" id="COG0577">
    <property type="taxonomic scope" value="Bacteria"/>
</dbReference>
<dbReference type="STRING" id="1279009.ADICEAN_00929"/>
<dbReference type="PATRIC" id="fig|1279009.4.peg.940"/>
<dbReference type="Pfam" id="PF02687">
    <property type="entry name" value="FtsX"/>
    <property type="match status" value="2"/>
</dbReference>
<dbReference type="EMBL" id="AODQ01000014">
    <property type="protein sequence ID" value="EMR03962.1"/>
    <property type="molecule type" value="Genomic_DNA"/>
</dbReference>